<proteinExistence type="predicted"/>
<keyword evidence="2 4" id="KW-0442">Lipid degradation</keyword>
<evidence type="ECO:0000259" key="5">
    <source>
        <dbReference type="PROSITE" id="PS51635"/>
    </source>
</evidence>
<feature type="short sequence motif" description="DGA/G" evidence="4">
    <location>
        <begin position="159"/>
        <end position="161"/>
    </location>
</feature>
<dbReference type="Pfam" id="PF19890">
    <property type="entry name" value="DUF6363"/>
    <property type="match status" value="1"/>
</dbReference>
<name>A0A498D0M1_9FIRM</name>
<keyword evidence="7" id="KW-1185">Reference proteome</keyword>
<dbReference type="PROSITE" id="PS51635">
    <property type="entry name" value="PNPLA"/>
    <property type="match status" value="1"/>
</dbReference>
<feature type="short sequence motif" description="GXGXXG" evidence="4">
    <location>
        <begin position="9"/>
        <end position="14"/>
    </location>
</feature>
<evidence type="ECO:0000256" key="3">
    <source>
        <dbReference type="ARBA" id="ARBA00023098"/>
    </source>
</evidence>
<dbReference type="InterPro" id="IPR045943">
    <property type="entry name" value="DUF6363"/>
</dbReference>
<evidence type="ECO:0000256" key="1">
    <source>
        <dbReference type="ARBA" id="ARBA00022801"/>
    </source>
</evidence>
<dbReference type="InterPro" id="IPR016035">
    <property type="entry name" value="Acyl_Trfase/lysoPLipase"/>
</dbReference>
<evidence type="ECO:0000313" key="7">
    <source>
        <dbReference type="Proteomes" id="UP000276301"/>
    </source>
</evidence>
<dbReference type="AlphaFoldDB" id="A0A498D0M1"/>
<feature type="domain" description="PNPLA" evidence="5">
    <location>
        <begin position="5"/>
        <end position="172"/>
    </location>
</feature>
<dbReference type="Gene3D" id="3.40.1090.10">
    <property type="entry name" value="Cytosolic phospholipase A2 catalytic domain"/>
    <property type="match status" value="2"/>
</dbReference>
<dbReference type="InterPro" id="IPR002641">
    <property type="entry name" value="PNPLA_dom"/>
</dbReference>
<protein>
    <submittedName>
        <fullName evidence="6">Patatin family protein</fullName>
    </submittedName>
</protein>
<dbReference type="GO" id="GO:0016042">
    <property type="term" value="P:lipid catabolic process"/>
    <property type="evidence" value="ECO:0007669"/>
    <property type="project" value="UniProtKB-UniRule"/>
</dbReference>
<dbReference type="RefSeq" id="WP_121586353.1">
    <property type="nucleotide sequence ID" value="NZ_RCHT01000004.1"/>
</dbReference>
<dbReference type="Proteomes" id="UP000276301">
    <property type="component" value="Unassembled WGS sequence"/>
</dbReference>
<reference evidence="6 7" key="1">
    <citation type="submission" date="2018-10" db="EMBL/GenBank/DDBJ databases">
        <title>Anaerotruncus faecis sp. nov., isolated from human feces.</title>
        <authorList>
            <person name="Wang Y.-J."/>
        </authorList>
    </citation>
    <scope>NUCLEOTIDE SEQUENCE [LARGE SCALE GENOMIC DNA]</scope>
    <source>
        <strain evidence="6 7">22A2-44</strain>
    </source>
</reference>
<sequence>MKIGLVLEGGGMRGLYTNGVLDCLMDNHFAADYVIGVSAGACSGVSYVSGQRGRSYRVNTGYVDDKRYVGFESLVKTKSMFGMDFIFDEIPNHLDPFDYEAFLASPMEFVTGVTDADTGRPVYFTKEAVRPGDSTLLRASSSIPVFSPVVEFMGGRYLDGGTSDPIPVQKALDDGCDRVVVVLTRDRSYEKSPEGIRPVYRHIFHDSPGMVRTLDTRHEVYNRELDKVRRLEREGRAIVIAPDRPVTIGRFEKDMKKLEDLYKTGMLDAQLAMPRLQKWVQERSAEDGKAE</sequence>
<evidence type="ECO:0000256" key="4">
    <source>
        <dbReference type="PROSITE-ProRule" id="PRU01161"/>
    </source>
</evidence>
<evidence type="ECO:0000256" key="2">
    <source>
        <dbReference type="ARBA" id="ARBA00022963"/>
    </source>
</evidence>
<organism evidence="6 7">
    <name type="scientific">Anaerotruncus massiliensis</name>
    <name type="common">ex Liu et al. 2021</name>
    <dbReference type="NCBI Taxonomy" id="2321404"/>
    <lineage>
        <taxon>Bacteria</taxon>
        <taxon>Bacillati</taxon>
        <taxon>Bacillota</taxon>
        <taxon>Clostridia</taxon>
        <taxon>Eubacteriales</taxon>
        <taxon>Oscillospiraceae</taxon>
        <taxon>Anaerotruncus</taxon>
    </lineage>
</organism>
<keyword evidence="3 4" id="KW-0443">Lipid metabolism</keyword>
<feature type="active site" description="Proton acceptor" evidence="4">
    <location>
        <position position="159"/>
    </location>
</feature>
<keyword evidence="1 4" id="KW-0378">Hydrolase</keyword>
<feature type="short sequence motif" description="GXSXG" evidence="4">
    <location>
        <begin position="36"/>
        <end position="40"/>
    </location>
</feature>
<feature type="active site" description="Nucleophile" evidence="4">
    <location>
        <position position="38"/>
    </location>
</feature>
<gene>
    <name evidence="6" type="ORF">D4A47_04615</name>
</gene>
<dbReference type="CDD" id="cd07208">
    <property type="entry name" value="Pat_hypo_Ecoli_yjju_like"/>
    <property type="match status" value="1"/>
</dbReference>
<dbReference type="PANTHER" id="PTHR14226:SF25">
    <property type="entry name" value="PHOSPHOESTERASE"/>
    <property type="match status" value="1"/>
</dbReference>
<dbReference type="InterPro" id="IPR037483">
    <property type="entry name" value="YjjU-like"/>
</dbReference>
<comment type="caution">
    <text evidence="6">The sequence shown here is derived from an EMBL/GenBank/DDBJ whole genome shotgun (WGS) entry which is preliminary data.</text>
</comment>
<dbReference type="GO" id="GO:0016787">
    <property type="term" value="F:hydrolase activity"/>
    <property type="evidence" value="ECO:0007669"/>
    <property type="project" value="UniProtKB-UniRule"/>
</dbReference>
<dbReference type="SUPFAM" id="SSF52151">
    <property type="entry name" value="FabD/lysophospholipase-like"/>
    <property type="match status" value="1"/>
</dbReference>
<dbReference type="EMBL" id="RCHT01000004">
    <property type="protein sequence ID" value="RLL13225.1"/>
    <property type="molecule type" value="Genomic_DNA"/>
</dbReference>
<dbReference type="PANTHER" id="PTHR14226">
    <property type="entry name" value="NEUROPATHY TARGET ESTERASE/SWISS CHEESE D.MELANOGASTER"/>
    <property type="match status" value="1"/>
</dbReference>
<dbReference type="InterPro" id="IPR050301">
    <property type="entry name" value="NTE"/>
</dbReference>
<dbReference type="Pfam" id="PF01734">
    <property type="entry name" value="Patatin"/>
    <property type="match status" value="1"/>
</dbReference>
<accession>A0A498D0M1</accession>
<evidence type="ECO:0000313" key="6">
    <source>
        <dbReference type="EMBL" id="RLL13225.1"/>
    </source>
</evidence>